<organism evidence="2 3">
    <name type="scientific">Coemansia reversa (strain ATCC 12441 / NRRL 1564)</name>
    <dbReference type="NCBI Taxonomy" id="763665"/>
    <lineage>
        <taxon>Eukaryota</taxon>
        <taxon>Fungi</taxon>
        <taxon>Fungi incertae sedis</taxon>
        <taxon>Zoopagomycota</taxon>
        <taxon>Kickxellomycotina</taxon>
        <taxon>Kickxellomycetes</taxon>
        <taxon>Kickxellales</taxon>
        <taxon>Kickxellaceae</taxon>
        <taxon>Coemansia</taxon>
    </lineage>
</organism>
<dbReference type="STRING" id="763665.A0A2G5B839"/>
<evidence type="ECO:0008006" key="4">
    <source>
        <dbReference type="Google" id="ProtNLM"/>
    </source>
</evidence>
<keyword evidence="3" id="KW-1185">Reference proteome</keyword>
<dbReference type="EMBL" id="KZ303512">
    <property type="protein sequence ID" value="PIA14887.1"/>
    <property type="molecule type" value="Genomic_DNA"/>
</dbReference>
<feature type="region of interest" description="Disordered" evidence="1">
    <location>
        <begin position="33"/>
        <end position="55"/>
    </location>
</feature>
<dbReference type="AlphaFoldDB" id="A0A2G5B839"/>
<reference evidence="2 3" key="1">
    <citation type="journal article" date="2015" name="Genome Biol. Evol.">
        <title>Phylogenomic analyses indicate that early fungi evolved digesting cell walls of algal ancestors of land plants.</title>
        <authorList>
            <person name="Chang Y."/>
            <person name="Wang S."/>
            <person name="Sekimoto S."/>
            <person name="Aerts A.L."/>
            <person name="Choi C."/>
            <person name="Clum A."/>
            <person name="LaButti K.M."/>
            <person name="Lindquist E.A."/>
            <person name="Yee Ngan C."/>
            <person name="Ohm R.A."/>
            <person name="Salamov A.A."/>
            <person name="Grigoriev I.V."/>
            <person name="Spatafora J.W."/>
            <person name="Berbee M.L."/>
        </authorList>
    </citation>
    <scope>NUCLEOTIDE SEQUENCE [LARGE SCALE GENOMIC DNA]</scope>
    <source>
        <strain evidence="2 3">NRRL 1564</strain>
    </source>
</reference>
<evidence type="ECO:0000313" key="3">
    <source>
        <dbReference type="Proteomes" id="UP000242474"/>
    </source>
</evidence>
<dbReference type="InterPro" id="IPR012471">
    <property type="entry name" value="DUF1690"/>
</dbReference>
<proteinExistence type="predicted"/>
<evidence type="ECO:0000256" key="1">
    <source>
        <dbReference type="SAM" id="MobiDB-lite"/>
    </source>
</evidence>
<sequence>MGASNSKEEPVYVYGNGVPIGFTPQLKDVLVKDATTAQGTDGNNSTGNAESRDLADEIEKGVAKELARILEKNQLEDLRSKERQISTEELLGEIRDISQQIGGSTSESQSYERAVAARDRVAVCLRQHENKALNCWKEVGEFKSLVADLEREFVVASS</sequence>
<evidence type="ECO:0000313" key="2">
    <source>
        <dbReference type="EMBL" id="PIA14887.1"/>
    </source>
</evidence>
<protein>
    <recommendedName>
        <fullName evidence="4">DUF1690-domain-containing protein</fullName>
    </recommendedName>
</protein>
<dbReference type="OrthoDB" id="5544375at2759"/>
<name>A0A2G5B839_COERN</name>
<accession>A0A2G5B839</accession>
<feature type="compositionally biased region" description="Polar residues" evidence="1">
    <location>
        <begin position="35"/>
        <end position="49"/>
    </location>
</feature>
<dbReference type="Pfam" id="PF07956">
    <property type="entry name" value="DUF1690"/>
    <property type="match status" value="1"/>
</dbReference>
<gene>
    <name evidence="2" type="ORF">COEREDRAFT_82479</name>
</gene>
<dbReference type="Proteomes" id="UP000242474">
    <property type="component" value="Unassembled WGS sequence"/>
</dbReference>